<sequence>EGYTHHTLPETQAEVHTHKHCLRPKLKVPTTHCLRPKLKFVPGGDWFCPDCRPKQRSSRLPSRQRSSIDEEEEEGEGEEEEEEESEEEEEESEEEEEEEEEEVVVSKKSQPPPPRGRSQQTLPPRGRSQQATPKGQQTTPKNTTSSSGKNSSASKSSGKKATPPKGKATPHKGKATPHKGKATPPAGKAPPRSGSRVSARLSLEILATTTTKKNSPGQSEARKRPATDVALPLPPRPVLPPSSSSSSSSSSRRSSGRNHGVHELSACEQLVVELVRHDDSWPFIKLVSRTQVPDYYDIVKSPIALSTIREKVNTCEYQTAGEFVTDMELMFSNCLQYNPRHTNEAKAGTRLQLFFHAELSRLGLSERSRLGQSERSPAPPREALPTVTCDLTAVLSADWSS</sequence>
<dbReference type="AlphaFoldDB" id="A0A6P8VYH0"/>
<dbReference type="Gene3D" id="1.20.920.10">
    <property type="entry name" value="Bromodomain-like"/>
    <property type="match status" value="1"/>
</dbReference>
<dbReference type="GO" id="GO:0045740">
    <property type="term" value="P:positive regulation of DNA replication"/>
    <property type="evidence" value="ECO:0007669"/>
    <property type="project" value="TreeGrafter"/>
</dbReference>
<dbReference type="CTD" id="11177"/>
<proteinExistence type="predicted"/>
<dbReference type="SUPFAM" id="SSF47370">
    <property type="entry name" value="Bromodomain"/>
    <property type="match status" value="1"/>
</dbReference>
<dbReference type="InParanoid" id="A0A6P8VYH0"/>
<feature type="compositionally biased region" description="Polar residues" evidence="3">
    <location>
        <begin position="207"/>
        <end position="218"/>
    </location>
</feature>
<keyword evidence="1 2" id="KW-0103">Bromodomain</keyword>
<dbReference type="InterPro" id="IPR047171">
    <property type="entry name" value="BAZ1A"/>
</dbReference>
<dbReference type="PROSITE" id="PS00633">
    <property type="entry name" value="BROMODOMAIN_1"/>
    <property type="match status" value="1"/>
</dbReference>
<dbReference type="RefSeq" id="XP_034096296.1">
    <property type="nucleotide sequence ID" value="XM_034240405.1"/>
</dbReference>
<dbReference type="SUPFAM" id="SSF57903">
    <property type="entry name" value="FYVE/PHD zinc finger"/>
    <property type="match status" value="1"/>
</dbReference>
<feature type="domain" description="Bromo" evidence="4">
    <location>
        <begin position="275"/>
        <end position="345"/>
    </location>
</feature>
<feature type="compositionally biased region" description="Polar residues" evidence="3">
    <location>
        <begin position="127"/>
        <end position="137"/>
    </location>
</feature>
<dbReference type="Pfam" id="PF00439">
    <property type="entry name" value="Bromodomain"/>
    <property type="match status" value="1"/>
</dbReference>
<evidence type="ECO:0000313" key="6">
    <source>
        <dbReference type="RefSeq" id="XP_034096296.1"/>
    </source>
</evidence>
<keyword evidence="5" id="KW-1185">Reference proteome</keyword>
<dbReference type="Gene3D" id="3.30.40.10">
    <property type="entry name" value="Zinc/RING finger domain, C3HC4 (zinc finger)"/>
    <property type="match status" value="1"/>
</dbReference>
<feature type="compositionally biased region" description="Acidic residues" evidence="3">
    <location>
        <begin position="69"/>
        <end position="103"/>
    </location>
</feature>
<dbReference type="OrthoDB" id="332390at2759"/>
<evidence type="ECO:0000256" key="2">
    <source>
        <dbReference type="PROSITE-ProRule" id="PRU00035"/>
    </source>
</evidence>
<dbReference type="InterPro" id="IPR036427">
    <property type="entry name" value="Bromodomain-like_sf"/>
</dbReference>
<dbReference type="InterPro" id="IPR013083">
    <property type="entry name" value="Znf_RING/FYVE/PHD"/>
</dbReference>
<dbReference type="PANTHER" id="PTHR46510:SF1">
    <property type="entry name" value="BROMODOMAIN ADJACENT TO ZINC FINGER DOMAIN PROTEIN 1A"/>
    <property type="match status" value="1"/>
</dbReference>
<dbReference type="InterPro" id="IPR018359">
    <property type="entry name" value="Bromodomain_CS"/>
</dbReference>
<organism evidence="5 6">
    <name type="scientific">Gymnodraco acuticeps</name>
    <name type="common">Antarctic dragonfish</name>
    <dbReference type="NCBI Taxonomy" id="8218"/>
    <lineage>
        <taxon>Eukaryota</taxon>
        <taxon>Metazoa</taxon>
        <taxon>Chordata</taxon>
        <taxon>Craniata</taxon>
        <taxon>Vertebrata</taxon>
        <taxon>Euteleostomi</taxon>
        <taxon>Actinopterygii</taxon>
        <taxon>Neopterygii</taxon>
        <taxon>Teleostei</taxon>
        <taxon>Neoteleostei</taxon>
        <taxon>Acanthomorphata</taxon>
        <taxon>Eupercaria</taxon>
        <taxon>Perciformes</taxon>
        <taxon>Notothenioidei</taxon>
        <taxon>Bathydraconidae</taxon>
        <taxon>Gymnodraco</taxon>
    </lineage>
</organism>
<feature type="compositionally biased region" description="Basic residues" evidence="3">
    <location>
        <begin position="168"/>
        <end position="181"/>
    </location>
</feature>
<gene>
    <name evidence="6" type="primary">baz1a</name>
</gene>
<evidence type="ECO:0000256" key="1">
    <source>
        <dbReference type="ARBA" id="ARBA00023117"/>
    </source>
</evidence>
<feature type="non-terminal residue" evidence="6">
    <location>
        <position position="1"/>
    </location>
</feature>
<dbReference type="PANTHER" id="PTHR46510">
    <property type="entry name" value="BROMODOMAIN ADJACENT TO ZINC FINGER DOMAIN PROTEIN 1A"/>
    <property type="match status" value="1"/>
</dbReference>
<dbReference type="Proteomes" id="UP000515161">
    <property type="component" value="Unplaced"/>
</dbReference>
<dbReference type="PRINTS" id="PR00503">
    <property type="entry name" value="BROMODOMAIN"/>
</dbReference>
<evidence type="ECO:0000256" key="3">
    <source>
        <dbReference type="SAM" id="MobiDB-lite"/>
    </source>
</evidence>
<dbReference type="GO" id="GO:0006355">
    <property type="term" value="P:regulation of DNA-templated transcription"/>
    <property type="evidence" value="ECO:0007669"/>
    <property type="project" value="TreeGrafter"/>
</dbReference>
<dbReference type="InterPro" id="IPR011011">
    <property type="entry name" value="Znf_FYVE_PHD"/>
</dbReference>
<evidence type="ECO:0000313" key="5">
    <source>
        <dbReference type="Proteomes" id="UP000515161"/>
    </source>
</evidence>
<protein>
    <submittedName>
        <fullName evidence="6">Bromodomain adjacent to zinc finger domain protein 1A</fullName>
    </submittedName>
</protein>
<dbReference type="GeneID" id="117562554"/>
<feature type="compositionally biased region" description="Low complexity" evidence="3">
    <location>
        <begin position="241"/>
        <end position="253"/>
    </location>
</feature>
<dbReference type="GO" id="GO:0031445">
    <property type="term" value="P:regulation of heterochromatin formation"/>
    <property type="evidence" value="ECO:0007669"/>
    <property type="project" value="TreeGrafter"/>
</dbReference>
<dbReference type="GO" id="GO:0008623">
    <property type="term" value="C:CHRAC"/>
    <property type="evidence" value="ECO:0007669"/>
    <property type="project" value="TreeGrafter"/>
</dbReference>
<feature type="compositionally biased region" description="Low complexity" evidence="3">
    <location>
        <begin position="182"/>
        <end position="191"/>
    </location>
</feature>
<dbReference type="GO" id="GO:0003677">
    <property type="term" value="F:DNA binding"/>
    <property type="evidence" value="ECO:0007669"/>
    <property type="project" value="TreeGrafter"/>
</dbReference>
<feature type="region of interest" description="Disordered" evidence="3">
    <location>
        <begin position="44"/>
        <end position="261"/>
    </location>
</feature>
<dbReference type="GO" id="GO:0000228">
    <property type="term" value="C:nuclear chromosome"/>
    <property type="evidence" value="ECO:0007669"/>
    <property type="project" value="TreeGrafter"/>
</dbReference>
<name>A0A6P8VYH0_GYMAC</name>
<accession>A0A6P8VYH0</accession>
<reference evidence="6" key="1">
    <citation type="submission" date="2025-08" db="UniProtKB">
        <authorList>
            <consortium name="RefSeq"/>
        </authorList>
    </citation>
    <scope>IDENTIFICATION</scope>
</reference>
<feature type="compositionally biased region" description="Low complexity" evidence="3">
    <location>
        <begin position="138"/>
        <end position="167"/>
    </location>
</feature>
<dbReference type="GO" id="GO:0006338">
    <property type="term" value="P:chromatin remodeling"/>
    <property type="evidence" value="ECO:0007669"/>
    <property type="project" value="InterPro"/>
</dbReference>
<dbReference type="InterPro" id="IPR001487">
    <property type="entry name" value="Bromodomain"/>
</dbReference>
<dbReference type="KEGG" id="gacu:117562554"/>
<dbReference type="SMART" id="SM00297">
    <property type="entry name" value="BROMO"/>
    <property type="match status" value="1"/>
</dbReference>
<evidence type="ECO:0000259" key="4">
    <source>
        <dbReference type="PROSITE" id="PS50014"/>
    </source>
</evidence>
<dbReference type="PROSITE" id="PS50014">
    <property type="entry name" value="BROMODOMAIN_2"/>
    <property type="match status" value="1"/>
</dbReference>